<comment type="caution">
    <text evidence="1">The sequence shown here is derived from an EMBL/GenBank/DDBJ whole genome shotgun (WGS) entry which is preliminary data.</text>
</comment>
<accession>A0A9D3YFB7</accession>
<dbReference type="Proteomes" id="UP000828390">
    <property type="component" value="Unassembled WGS sequence"/>
</dbReference>
<keyword evidence="2" id="KW-1185">Reference proteome</keyword>
<name>A0A9D3YFB7_DREPO</name>
<sequence length="99" mass="11749">MYALDLQRKDWRLMSPKKKLAMANHMANLPDSVDGFTVTDPDEMMDKYLTVFLKYHRSSDFSDNNLENPEMILIFSDIVSQVSRQKWEFTEFFMNTPIM</sequence>
<organism evidence="1 2">
    <name type="scientific">Dreissena polymorpha</name>
    <name type="common">Zebra mussel</name>
    <name type="synonym">Mytilus polymorpha</name>
    <dbReference type="NCBI Taxonomy" id="45954"/>
    <lineage>
        <taxon>Eukaryota</taxon>
        <taxon>Metazoa</taxon>
        <taxon>Spiralia</taxon>
        <taxon>Lophotrochozoa</taxon>
        <taxon>Mollusca</taxon>
        <taxon>Bivalvia</taxon>
        <taxon>Autobranchia</taxon>
        <taxon>Heteroconchia</taxon>
        <taxon>Euheterodonta</taxon>
        <taxon>Imparidentia</taxon>
        <taxon>Neoheterodontei</taxon>
        <taxon>Myida</taxon>
        <taxon>Dreissenoidea</taxon>
        <taxon>Dreissenidae</taxon>
        <taxon>Dreissena</taxon>
    </lineage>
</organism>
<protein>
    <submittedName>
        <fullName evidence="1">Uncharacterized protein</fullName>
    </submittedName>
</protein>
<evidence type="ECO:0000313" key="2">
    <source>
        <dbReference type="Proteomes" id="UP000828390"/>
    </source>
</evidence>
<gene>
    <name evidence="1" type="ORF">DPMN_085031</name>
</gene>
<dbReference type="AlphaFoldDB" id="A0A9D3YFB7"/>
<proteinExistence type="predicted"/>
<reference evidence="1" key="1">
    <citation type="journal article" date="2019" name="bioRxiv">
        <title>The Genome of the Zebra Mussel, Dreissena polymorpha: A Resource for Invasive Species Research.</title>
        <authorList>
            <person name="McCartney M.A."/>
            <person name="Auch B."/>
            <person name="Kono T."/>
            <person name="Mallez S."/>
            <person name="Zhang Y."/>
            <person name="Obille A."/>
            <person name="Becker A."/>
            <person name="Abrahante J.E."/>
            <person name="Garbe J."/>
            <person name="Badalamenti J.P."/>
            <person name="Herman A."/>
            <person name="Mangelson H."/>
            <person name="Liachko I."/>
            <person name="Sullivan S."/>
            <person name="Sone E.D."/>
            <person name="Koren S."/>
            <person name="Silverstein K.A.T."/>
            <person name="Beckman K.B."/>
            <person name="Gohl D.M."/>
        </authorList>
    </citation>
    <scope>NUCLEOTIDE SEQUENCE</scope>
    <source>
        <strain evidence="1">Duluth1</strain>
        <tissue evidence="1">Whole animal</tissue>
    </source>
</reference>
<reference evidence="1" key="2">
    <citation type="submission" date="2020-11" db="EMBL/GenBank/DDBJ databases">
        <authorList>
            <person name="McCartney M.A."/>
            <person name="Auch B."/>
            <person name="Kono T."/>
            <person name="Mallez S."/>
            <person name="Becker A."/>
            <person name="Gohl D.M."/>
            <person name="Silverstein K.A.T."/>
            <person name="Koren S."/>
            <person name="Bechman K.B."/>
            <person name="Herman A."/>
            <person name="Abrahante J.E."/>
            <person name="Garbe J."/>
        </authorList>
    </citation>
    <scope>NUCLEOTIDE SEQUENCE</scope>
    <source>
        <strain evidence="1">Duluth1</strain>
        <tissue evidence="1">Whole animal</tissue>
    </source>
</reference>
<evidence type="ECO:0000313" key="1">
    <source>
        <dbReference type="EMBL" id="KAH3697529.1"/>
    </source>
</evidence>
<dbReference type="EMBL" id="JAIWYP010000016">
    <property type="protein sequence ID" value="KAH3697529.1"/>
    <property type="molecule type" value="Genomic_DNA"/>
</dbReference>